<keyword evidence="3" id="KW-1185">Reference proteome</keyword>
<evidence type="ECO:0000256" key="1">
    <source>
        <dbReference type="SAM" id="MobiDB-lite"/>
    </source>
</evidence>
<dbReference type="Proteomes" id="UP000675881">
    <property type="component" value="Chromosome 6"/>
</dbReference>
<dbReference type="GO" id="GO:0016020">
    <property type="term" value="C:membrane"/>
    <property type="evidence" value="ECO:0007669"/>
    <property type="project" value="InterPro"/>
</dbReference>
<dbReference type="GO" id="GO:0000070">
    <property type="term" value="P:mitotic sister chromatid segregation"/>
    <property type="evidence" value="ECO:0007669"/>
    <property type="project" value="TreeGrafter"/>
</dbReference>
<feature type="region of interest" description="Disordered" evidence="1">
    <location>
        <begin position="1090"/>
        <end position="1110"/>
    </location>
</feature>
<dbReference type="PROSITE" id="PS51227">
    <property type="entry name" value="SPR"/>
    <property type="match status" value="1"/>
</dbReference>
<dbReference type="AlphaFoldDB" id="A0A7R8D665"/>
<dbReference type="GO" id="GO:0005634">
    <property type="term" value="C:nucleus"/>
    <property type="evidence" value="ECO:0007669"/>
    <property type="project" value="InterPro"/>
</dbReference>
<evidence type="ECO:0000313" key="2">
    <source>
        <dbReference type="EMBL" id="CAF2986524.1"/>
    </source>
</evidence>
<dbReference type="PANTHER" id="PTHR16199:SF4">
    <property type="entry name" value="CONDENSIN-2 COMPLEX SUBUNIT G2"/>
    <property type="match status" value="1"/>
</dbReference>
<evidence type="ECO:0000313" key="3">
    <source>
        <dbReference type="Proteomes" id="UP000675881"/>
    </source>
</evidence>
<dbReference type="GO" id="GO:0000796">
    <property type="term" value="C:condensin complex"/>
    <property type="evidence" value="ECO:0007669"/>
    <property type="project" value="TreeGrafter"/>
</dbReference>
<proteinExistence type="predicted"/>
<reference evidence="2" key="1">
    <citation type="submission" date="2021-02" db="EMBL/GenBank/DDBJ databases">
        <authorList>
            <person name="Bekaert M."/>
        </authorList>
    </citation>
    <scope>NUCLEOTIDE SEQUENCE</scope>
    <source>
        <strain evidence="2">IoA-00</strain>
    </source>
</reference>
<dbReference type="SUPFAM" id="SSF48371">
    <property type="entry name" value="ARM repeat"/>
    <property type="match status" value="1"/>
</dbReference>
<dbReference type="OrthoDB" id="6366158at2759"/>
<protein>
    <submittedName>
        <fullName evidence="2">NCAPG2</fullName>
    </submittedName>
</protein>
<sequence length="1110" mass="126549">MYHGVLANRNLPKDYEIFPQILRLLDPLHQDKNNKNIQAMLYNLWEPILWRNLKAPNHNVRCNAAEFLFSAFPCENPFLNLEERTLVHDNQIKVMNDLLLDQEPSVRLIGVKGVCQVLSTYWAFLSSDSINELMMTLIKKSSRDSDSVQIRVAVLNGLSDIIKDAPSSHVYLKNIIPKVGDSLRDVNEHVRLSMLDLLSIVKSVKYIAYWEICSLDDLLYCLSRDNSPAVCRRLVKLIFNSFFPMKEPESVKLERCVFLIEKNVSAANKFYKYSNKYMELVDSVKFMLTILVSFKRHLSVAPNFNSHQNSIEDDSFSNKENVDEEQPSNLVNSEQDISNTFSRVEADSFLSDFIIMDNFLDIITVMWISRYEDLLKEENTEYRAVLEKKTTKIMTNMFRVYKGTDILKTCDFQALIEGGTKLDTKSAISSWKGNFSSKEPQNFSIFIDALCNWKKGQDLMELILYGIEKGFENINGLSLSLASSAKRRKSVRFIEKDDKIQLRSISFLTYVFRHSINKQRVTSENMKELKEIYIELSKIKDFVKRGIEQNHFNEDAATEQYVLYTWENISKDYANVTPLAWEDDSMEVSYLCLALLGEIQEWIFHQKSLTDINATLKSIQGCLVGILKNLKLGSDENHTITSDIKQSLNSFVDSCKLYTSKPDSFFNLMKVFSQMIIEDMNAYLKKFEEVLYKRPLPNFSKELPPLSLFLIQLLVPKYGKHLIEELRISLQLKSLSEKDILSAIWFIYILVIDVEFKISTTSLQNCFVQLKQLQVKDPRGLELMKSIQSHLDSQKNGGALAAAVTEIKLLATDGRRNKDMETPPPRRPERTLLVRLPSSKEETPPPLSGCISLDCPRPAPTRTQNLYVEAPLPNNQRHCHLNQIPSTTYHHISSSNSKSEFKQPSSSIINTQPVIKRPHHPKQLSDSIIKSSSFSNISSVVSLAVPATASASLPTTTTTTTTTSKYEGEEEESIICRECGKCKCQACATPKKLPRKWICSGKWLCSPESTIETISCYCCVKGAFYHCQKDSEIEWESSPLSCSSRDGQCCLRWTALGTLSLLMPCLWCYIPLDGCLRLANYIYGRSSVSGCRCPGKDPSSRQPGLILRDP</sequence>
<dbReference type="GO" id="GO:0009966">
    <property type="term" value="P:regulation of signal transduction"/>
    <property type="evidence" value="ECO:0007669"/>
    <property type="project" value="InterPro"/>
</dbReference>
<dbReference type="PANTHER" id="PTHR16199">
    <property type="entry name" value="CONDENSIN-2 COMPLEX SUBUNIT G2"/>
    <property type="match status" value="1"/>
</dbReference>
<organism evidence="2 3">
    <name type="scientific">Lepeophtheirus salmonis</name>
    <name type="common">Salmon louse</name>
    <name type="synonym">Caligus salmonis</name>
    <dbReference type="NCBI Taxonomy" id="72036"/>
    <lineage>
        <taxon>Eukaryota</taxon>
        <taxon>Metazoa</taxon>
        <taxon>Ecdysozoa</taxon>
        <taxon>Arthropoda</taxon>
        <taxon>Crustacea</taxon>
        <taxon>Multicrustacea</taxon>
        <taxon>Hexanauplia</taxon>
        <taxon>Copepoda</taxon>
        <taxon>Siphonostomatoida</taxon>
        <taxon>Caligidae</taxon>
        <taxon>Lepeophtheirus</taxon>
    </lineage>
</organism>
<dbReference type="Pfam" id="PF05210">
    <property type="entry name" value="Sprouty"/>
    <property type="match status" value="1"/>
</dbReference>
<accession>A0A7R8D665</accession>
<dbReference type="Gene3D" id="1.25.10.10">
    <property type="entry name" value="Leucine-rich Repeat Variant"/>
    <property type="match status" value="1"/>
</dbReference>
<dbReference type="EMBL" id="HG994585">
    <property type="protein sequence ID" value="CAF2986524.1"/>
    <property type="molecule type" value="Genomic_DNA"/>
</dbReference>
<name>A0A7R8D665_LEPSM</name>
<dbReference type="Pfam" id="PF12422">
    <property type="entry name" value="Condensin2nSMC"/>
    <property type="match status" value="1"/>
</dbReference>
<dbReference type="InterPro" id="IPR011989">
    <property type="entry name" value="ARM-like"/>
</dbReference>
<dbReference type="InterPro" id="IPR024741">
    <property type="entry name" value="Condensin2_G2"/>
</dbReference>
<dbReference type="InterPro" id="IPR016024">
    <property type="entry name" value="ARM-type_fold"/>
</dbReference>
<dbReference type="InterPro" id="IPR007875">
    <property type="entry name" value="Sprouty"/>
</dbReference>
<feature type="region of interest" description="Disordered" evidence="1">
    <location>
        <begin position="309"/>
        <end position="330"/>
    </location>
</feature>
<gene>
    <name evidence="2" type="ORF">LSAA_11537</name>
</gene>